<evidence type="ECO:0000259" key="1">
    <source>
        <dbReference type="PROSITE" id="PS51186"/>
    </source>
</evidence>
<organism evidence="2 3">
    <name type="scientific">Paenibacillus hunanensis</name>
    <dbReference type="NCBI Taxonomy" id="539262"/>
    <lineage>
        <taxon>Bacteria</taxon>
        <taxon>Bacillati</taxon>
        <taxon>Bacillota</taxon>
        <taxon>Bacilli</taxon>
        <taxon>Bacillales</taxon>
        <taxon>Paenibacillaceae</taxon>
        <taxon>Paenibacillus</taxon>
    </lineage>
</organism>
<dbReference type="InterPro" id="IPR000182">
    <property type="entry name" value="GNAT_dom"/>
</dbReference>
<name>A0ABU1IUT8_9BACL</name>
<proteinExistence type="predicted"/>
<keyword evidence="3" id="KW-1185">Reference proteome</keyword>
<evidence type="ECO:0000313" key="3">
    <source>
        <dbReference type="Proteomes" id="UP001185028"/>
    </source>
</evidence>
<accession>A0ABU1IUT8</accession>
<dbReference type="PANTHER" id="PTHR43792:SF9">
    <property type="entry name" value="RIBOSOMAL-PROTEIN-ALANINE ACETYLTRANSFERASE"/>
    <property type="match status" value="1"/>
</dbReference>
<dbReference type="RefSeq" id="WP_188774881.1">
    <property type="nucleotide sequence ID" value="NZ_BMMB01000003.1"/>
</dbReference>
<evidence type="ECO:0000313" key="2">
    <source>
        <dbReference type="EMBL" id="MDR6242422.1"/>
    </source>
</evidence>
<dbReference type="InterPro" id="IPR016181">
    <property type="entry name" value="Acyl_CoA_acyltransferase"/>
</dbReference>
<dbReference type="PROSITE" id="PS51186">
    <property type="entry name" value="GNAT"/>
    <property type="match status" value="1"/>
</dbReference>
<reference evidence="2 3" key="1">
    <citation type="submission" date="2023-07" db="EMBL/GenBank/DDBJ databases">
        <title>Genomic Encyclopedia of Type Strains, Phase IV (KMG-IV): sequencing the most valuable type-strain genomes for metagenomic binning, comparative biology and taxonomic classification.</title>
        <authorList>
            <person name="Goeker M."/>
        </authorList>
    </citation>
    <scope>NUCLEOTIDE SEQUENCE [LARGE SCALE GENOMIC DNA]</scope>
    <source>
        <strain evidence="2 3">DSM 22170</strain>
    </source>
</reference>
<protein>
    <submittedName>
        <fullName evidence="2">Ribosomal-protein-alanine N-acetyltransferase</fullName>
        <ecNumber evidence="2">2.3.1.267</ecNumber>
    </submittedName>
</protein>
<dbReference type="PANTHER" id="PTHR43792">
    <property type="entry name" value="GNAT FAMILY, PUTATIVE (AFU_ORTHOLOGUE AFUA_3G00765)-RELATED-RELATED"/>
    <property type="match status" value="1"/>
</dbReference>
<dbReference type="SUPFAM" id="SSF55729">
    <property type="entry name" value="Acyl-CoA N-acyltransferases (Nat)"/>
    <property type="match status" value="1"/>
</dbReference>
<keyword evidence="2" id="KW-0413">Isomerase</keyword>
<feature type="domain" description="N-acetyltransferase" evidence="1">
    <location>
        <begin position="18"/>
        <end position="179"/>
    </location>
</feature>
<dbReference type="EMBL" id="JAVDQH010000001">
    <property type="protein sequence ID" value="MDR6242422.1"/>
    <property type="molecule type" value="Genomic_DNA"/>
</dbReference>
<dbReference type="Proteomes" id="UP001185028">
    <property type="component" value="Unassembled WGS sequence"/>
</dbReference>
<dbReference type="Pfam" id="PF13302">
    <property type="entry name" value="Acetyltransf_3"/>
    <property type="match status" value="1"/>
</dbReference>
<comment type="caution">
    <text evidence="2">The sequence shown here is derived from an EMBL/GenBank/DDBJ whole genome shotgun (WGS) entry which is preliminary data.</text>
</comment>
<keyword evidence="2" id="KW-0012">Acyltransferase</keyword>
<sequence length="185" mass="21440">MKVEDVFGQIPVLETERVILRPLRAEDREDMFAYASDPEVTRYVSWYAHQTLEDTDEFINHVLKNYAEGQLAPWAIEDRESGKMIGTAGYLGWNLRHFRGEVGYALARPYWNRGIVTEAMGPVMQFGWDEMKLIRIESRCIPENIGSARVMEKLGMQYEGLLRKHLYTKGSFRDAKIYAAIRSVE</sequence>
<dbReference type="GO" id="GO:0016853">
    <property type="term" value="F:isomerase activity"/>
    <property type="evidence" value="ECO:0007669"/>
    <property type="project" value="UniProtKB-KW"/>
</dbReference>
<dbReference type="InterPro" id="IPR051531">
    <property type="entry name" value="N-acetyltransferase"/>
</dbReference>
<dbReference type="EC" id="2.3.1.267" evidence="2"/>
<dbReference type="GO" id="GO:0008999">
    <property type="term" value="F:protein-N-terminal-alanine acetyltransferase activity"/>
    <property type="evidence" value="ECO:0007669"/>
    <property type="project" value="UniProtKB-EC"/>
</dbReference>
<gene>
    <name evidence="2" type="ORF">JOC58_000306</name>
</gene>
<dbReference type="Gene3D" id="3.40.630.30">
    <property type="match status" value="1"/>
</dbReference>
<keyword evidence="2" id="KW-0808">Transferase</keyword>